<dbReference type="Proteomes" id="UP000195569">
    <property type="component" value="Unassembled WGS sequence"/>
</dbReference>
<dbReference type="AlphaFoldDB" id="A0A1N7STM1"/>
<reference evidence="1" key="1">
    <citation type="submission" date="2016-12" db="EMBL/GenBank/DDBJ databases">
        <authorList>
            <person name="Moulin L."/>
        </authorList>
    </citation>
    <scope>NUCLEOTIDE SEQUENCE [LARGE SCALE GENOMIC DNA]</scope>
    <source>
        <strain evidence="1">STM 7183</strain>
    </source>
</reference>
<organism evidence="1 2">
    <name type="scientific">Paraburkholderia piptadeniae</name>
    <dbReference type="NCBI Taxonomy" id="1701573"/>
    <lineage>
        <taxon>Bacteria</taxon>
        <taxon>Pseudomonadati</taxon>
        <taxon>Pseudomonadota</taxon>
        <taxon>Betaproteobacteria</taxon>
        <taxon>Burkholderiales</taxon>
        <taxon>Burkholderiaceae</taxon>
        <taxon>Paraburkholderia</taxon>
    </lineage>
</organism>
<keyword evidence="2" id="KW-1185">Reference proteome</keyword>
<evidence type="ECO:0000313" key="1">
    <source>
        <dbReference type="EMBL" id="SIT50704.1"/>
    </source>
</evidence>
<protein>
    <submittedName>
        <fullName evidence="1">Uncharacterized protein</fullName>
    </submittedName>
</protein>
<dbReference type="EMBL" id="CYGY02000093">
    <property type="protein sequence ID" value="SIT50704.1"/>
    <property type="molecule type" value="Genomic_DNA"/>
</dbReference>
<sequence>MSHGNFANKKVCTPRVLTPMQTTAGQAQIGWISPCAASNLNQRRSASSVVDGLPRRRR</sequence>
<proteinExistence type="predicted"/>
<gene>
    <name evidence="1" type="ORF">BN2476_930002</name>
</gene>
<comment type="caution">
    <text evidence="1">The sequence shown here is derived from an EMBL/GenBank/DDBJ whole genome shotgun (WGS) entry which is preliminary data.</text>
</comment>
<name>A0A1N7STM1_9BURK</name>
<evidence type="ECO:0000313" key="2">
    <source>
        <dbReference type="Proteomes" id="UP000195569"/>
    </source>
</evidence>
<accession>A0A1N7STM1</accession>